<comment type="subcellular location">
    <subcellularLocation>
        <location evidence="16 17">Host cytoplasm</location>
    </subcellularLocation>
    <subcellularLocation>
        <location evidence="16 17">Host nucleus</location>
    </subcellularLocation>
</comment>
<dbReference type="GO" id="GO:0042025">
    <property type="term" value="C:host cell nucleus"/>
    <property type="evidence" value="ECO:0007669"/>
    <property type="project" value="UniProtKB-SubCell"/>
</dbReference>
<dbReference type="GO" id="GO:0052170">
    <property type="term" value="P:symbiont-mediated suppression of host innate immune response"/>
    <property type="evidence" value="ECO:0007669"/>
    <property type="project" value="UniProtKB-KW"/>
</dbReference>
<keyword evidence="10 16" id="KW-0238">DNA-binding</keyword>
<evidence type="ECO:0000256" key="2">
    <source>
        <dbReference type="ARBA" id="ARBA00022518"/>
    </source>
</evidence>
<keyword evidence="7 16" id="KW-0863">Zinc-finger</keyword>
<dbReference type="InterPro" id="IPR038575">
    <property type="entry name" value="E6_sf"/>
</dbReference>
<dbReference type="InterPro" id="IPR001334">
    <property type="entry name" value="E6"/>
</dbReference>
<protein>
    <recommendedName>
        <fullName evidence="16 17">Protein E6</fullName>
    </recommendedName>
</protein>
<evidence type="ECO:0000313" key="18">
    <source>
        <dbReference type="EMBL" id="AYA93412.1"/>
    </source>
</evidence>
<dbReference type="GO" id="GO:0003677">
    <property type="term" value="F:DNA binding"/>
    <property type="evidence" value="ECO:0007669"/>
    <property type="project" value="UniProtKB-UniRule"/>
</dbReference>
<dbReference type="GO" id="GO:0052150">
    <property type="term" value="P:symbiont-mediated perturbation of host apoptosis"/>
    <property type="evidence" value="ECO:0007669"/>
    <property type="project" value="UniProtKB-KW"/>
</dbReference>
<comment type="similarity">
    <text evidence="1 16 17">Belongs to the papillomaviridae E6 protein family.</text>
</comment>
<evidence type="ECO:0000256" key="4">
    <source>
        <dbReference type="ARBA" id="ARBA00022581"/>
    </source>
</evidence>
<keyword evidence="15 16" id="KW-1119">Modulation of host cell apoptosis by virus</keyword>
<evidence type="ECO:0000256" key="7">
    <source>
        <dbReference type="ARBA" id="ARBA00022771"/>
    </source>
</evidence>
<dbReference type="SUPFAM" id="SSF161229">
    <property type="entry name" value="E6 C-terminal domain-like"/>
    <property type="match status" value="2"/>
</dbReference>
<keyword evidence="6 16" id="KW-0479">Metal-binding</keyword>
<dbReference type="GO" id="GO:0008270">
    <property type="term" value="F:zinc ion binding"/>
    <property type="evidence" value="ECO:0007669"/>
    <property type="project" value="UniProtKB-KW"/>
</dbReference>
<keyword evidence="11 16" id="KW-0010">Activator</keyword>
<evidence type="ECO:0000256" key="16">
    <source>
        <dbReference type="HAMAP-Rule" id="MF_04006"/>
    </source>
</evidence>
<proteinExistence type="inferred from homology"/>
<keyword evidence="12 16" id="KW-0804">Transcription</keyword>
<evidence type="ECO:0000256" key="11">
    <source>
        <dbReference type="ARBA" id="ARBA00023159"/>
    </source>
</evidence>
<evidence type="ECO:0000256" key="1">
    <source>
        <dbReference type="ARBA" id="ARBA00006346"/>
    </source>
</evidence>
<dbReference type="GO" id="GO:0039648">
    <property type="term" value="P:symbiont-mediated perturbation of host ubiquitin-like protein modification"/>
    <property type="evidence" value="ECO:0007669"/>
    <property type="project" value="UniProtKB-UniRule"/>
</dbReference>
<comment type="subunit">
    <text evidence="16">Forms homodimers. Interacts with ubiquitin-protein ligase UBE3A/E6-AP; this interaction stimulates UBE3A ubiquitin activity. Interacts with host BAK1.</text>
</comment>
<keyword evidence="14 16" id="KW-0899">Viral immunoevasion</keyword>
<reference evidence="18" key="1">
    <citation type="journal article" date="2018" name="Nat. Med.">
        <title>Expanded skin virome in DOCK8-deficient patients.</title>
        <authorList>
            <consortium name="NISC Comparative Sequencing Program"/>
            <person name="Tirosh O."/>
            <person name="Conlan S."/>
            <person name="Deming C."/>
            <person name="Lee-Lin S.Q."/>
            <person name="Huang X."/>
            <person name="Su H.C."/>
            <person name="Freeman A.F."/>
            <person name="Segre J.A."/>
            <person name="Kong H.H."/>
        </authorList>
    </citation>
    <scope>NUCLEOTIDE SEQUENCE</scope>
    <source>
        <strain evidence="18">HPV-mSK_010</strain>
    </source>
</reference>
<keyword evidence="9 16" id="KW-0805">Transcription regulation</keyword>
<comment type="caution">
    <text evidence="16">Lacks conserved residue(s) required for the propagation of feature annotation.</text>
</comment>
<evidence type="ECO:0000256" key="8">
    <source>
        <dbReference type="ARBA" id="ARBA00022833"/>
    </source>
</evidence>
<feature type="zinc finger region" evidence="16">
    <location>
        <begin position="30"/>
        <end position="66"/>
    </location>
</feature>
<organism evidence="18">
    <name type="scientific">Human papillomavirus</name>
    <dbReference type="NCBI Taxonomy" id="10566"/>
    <lineage>
        <taxon>Viruses</taxon>
        <taxon>Monodnaviria</taxon>
        <taxon>Shotokuvirae</taxon>
        <taxon>Cossaviricota</taxon>
        <taxon>Papovaviricetes</taxon>
        <taxon>Zurhausenvirales</taxon>
        <taxon>Papillomaviridae</taxon>
    </lineage>
</organism>
<evidence type="ECO:0000256" key="3">
    <source>
        <dbReference type="ARBA" id="ARBA00022562"/>
    </source>
</evidence>
<evidence type="ECO:0000256" key="14">
    <source>
        <dbReference type="ARBA" id="ARBA00023280"/>
    </source>
</evidence>
<keyword evidence="3 16" id="KW-1048">Host nucleus</keyword>
<keyword evidence="8 16" id="KW-0862">Zinc</keyword>
<keyword evidence="2 16" id="KW-0244">Early protein</keyword>
<evidence type="ECO:0000256" key="15">
    <source>
        <dbReference type="ARBA" id="ARBA00023323"/>
    </source>
</evidence>
<dbReference type="GO" id="GO:0039502">
    <property type="term" value="P:symbiont-mediated suppression of host type I interferon-mediated signaling pathway"/>
    <property type="evidence" value="ECO:0007669"/>
    <property type="project" value="UniProtKB-UniRule"/>
</dbReference>
<dbReference type="Pfam" id="PF00518">
    <property type="entry name" value="E6"/>
    <property type="match status" value="1"/>
</dbReference>
<dbReference type="EMBL" id="MH777158">
    <property type="protein sequence ID" value="AYA93412.1"/>
    <property type="molecule type" value="Genomic_DNA"/>
</dbReference>
<keyword evidence="4 16" id="KW-0945">Host-virus interaction</keyword>
<dbReference type="HAMAP" id="MF_04006">
    <property type="entry name" value="HPV_E6"/>
    <property type="match status" value="1"/>
</dbReference>
<evidence type="ECO:0000256" key="9">
    <source>
        <dbReference type="ARBA" id="ARBA00023015"/>
    </source>
</evidence>
<comment type="function">
    <text evidence="16">Plays a major role in the induction and maintenance of cellular transformation. E6 associates with host UBE3A/E6-AP ubiquitin-protein ligase and modulates its activity. Protects host keratinocytes from apoptosis by mediating the degradation of host BAK1. May also inhibit host immune response.</text>
</comment>
<evidence type="ECO:0000256" key="17">
    <source>
        <dbReference type="RuleBase" id="RU363123"/>
    </source>
</evidence>
<keyword evidence="13 16" id="KW-1035">Host cytoplasm</keyword>
<evidence type="ECO:0000256" key="5">
    <source>
        <dbReference type="ARBA" id="ARBA00022632"/>
    </source>
</evidence>
<evidence type="ECO:0000256" key="12">
    <source>
        <dbReference type="ARBA" id="ARBA00023163"/>
    </source>
</evidence>
<gene>
    <name evidence="16" type="primary">E6</name>
</gene>
<dbReference type="GO" id="GO:0030430">
    <property type="term" value="C:host cell cytoplasm"/>
    <property type="evidence" value="ECO:0007669"/>
    <property type="project" value="UniProtKB-SubCell"/>
</dbReference>
<evidence type="ECO:0000256" key="13">
    <source>
        <dbReference type="ARBA" id="ARBA00023200"/>
    </source>
</evidence>
<dbReference type="GO" id="GO:0006351">
    <property type="term" value="P:DNA-templated transcription"/>
    <property type="evidence" value="ECO:0007669"/>
    <property type="project" value="UniProtKB-UniRule"/>
</dbReference>
<sequence>MDTFTSPTPYTITAYCSTFGFTFEQVKIPCKFCKGYLTLQDCAAFELKKFKLLWKDGFCYGCCRSCMRLSAAFESSRFKQCVCNCYFVADLVQKPLREIPMRCIECLAYLDYSEKLQHLFLKENFTLVRSNWRGLCRNCIRKE</sequence>
<keyword evidence="5 16" id="KW-1090">Inhibition of host innate immune response by virus</keyword>
<feature type="zinc finger region" evidence="16">
    <location>
        <begin position="103"/>
        <end position="139"/>
    </location>
</feature>
<evidence type="ECO:0000256" key="10">
    <source>
        <dbReference type="ARBA" id="ARBA00023125"/>
    </source>
</evidence>
<name>A0A385PNJ8_9PAPI</name>
<accession>A0A385PNJ8</accession>
<dbReference type="Gene3D" id="3.30.240.40">
    <property type="entry name" value="E6 early regulatory protein"/>
    <property type="match status" value="2"/>
</dbReference>
<dbReference type="GO" id="GO:0006355">
    <property type="term" value="P:regulation of DNA-templated transcription"/>
    <property type="evidence" value="ECO:0007669"/>
    <property type="project" value="UniProtKB-UniRule"/>
</dbReference>
<evidence type="ECO:0000256" key="6">
    <source>
        <dbReference type="ARBA" id="ARBA00022723"/>
    </source>
</evidence>